<dbReference type="AlphaFoldDB" id="A0A1R3G615"/>
<comment type="caution">
    <text evidence="3">The sequence shown here is derived from an EMBL/GenBank/DDBJ whole genome shotgun (WGS) entry which is preliminary data.</text>
</comment>
<dbReference type="Proteomes" id="UP000188268">
    <property type="component" value="Unassembled WGS sequence"/>
</dbReference>
<dbReference type="SMART" id="SM00256">
    <property type="entry name" value="FBOX"/>
    <property type="match status" value="2"/>
</dbReference>
<evidence type="ECO:0000256" key="1">
    <source>
        <dbReference type="SAM" id="MobiDB-lite"/>
    </source>
</evidence>
<keyword evidence="4" id="KW-1185">Reference proteome</keyword>
<dbReference type="STRING" id="210143.A0A1R3G615"/>
<dbReference type="Pfam" id="PF23622">
    <property type="entry name" value="LRR_At1g61320_AtMIF1"/>
    <property type="match status" value="2"/>
</dbReference>
<dbReference type="InterPro" id="IPR032675">
    <property type="entry name" value="LRR_dom_sf"/>
</dbReference>
<dbReference type="InterPro" id="IPR053772">
    <property type="entry name" value="At1g61320/At1g61330-like"/>
</dbReference>
<sequence>MAATNEGFSHILKIDMTEVQKSSSSSITDLSKFEIEVQAKFIIMQKYGDVEDDMFAEEGRFYSHVMYEFSREYLIGDGYGAVLDMLKSHLRVPIEPAIVEKLAARVANLATTAPDGGDRVSGMKVEIVAVLSSLPDFTNNDDDSDEEDEGLMTEEEEEDINVADEEDEGLMTEVVEAAGKDCSICLGELTGEGHHGQLDRICEIPDEVLVSILSLIPMKEAARTSVLSRRWEKLWTLCSRLHFDGSKRLPYLLTPHWEIEEMVIEHNLKAMSKRERLNIWEKVWEQVRHMERVDYINWVNHISWNPVMIYKLLMNSKFGLISLMIHIEMTSMDGSCLHLKGKLRDLNCPCQSIYTKTITVLLRSFPSPQITCISHLTSLILKHVDIPDQVLENFISNCPFLECLCVVNSESLIHPRVLADSGSSSPSSLKYVEITYCPNLESLELNSVNLLSLKYEGPKIEISFDNIPNLVELYMKEELPYFTRTTLPLLSTSNNFSQLQRSLHSIKQLELHATVYSTDNSLLGYTALIKACPSLIRLALELTSLNCKKREKFHSKFATFGMAKFARKLTPCSFNKQKGELHLHDADHEDRISELPDEVLVAILSLIPMEEAVRSSVLSRRWEKLWTLCSRLDLDASKRLLNLLKQLKAIEEDMFIEREIMKNEKIWVRICEKLRHKRVDYINWVNHILESCSTPNNLQAIDEFRVGFDLDDEYRDDIDGWVRFAFEKEVKRFELSLSEDIDESYYCNKENSYRLLLQSFPSPQITCISHLTSLKLKHVNIRDQVLENLISHCPFLECLCVVASESLIHPRVLADSSSPSSSSSLKYVEITNCSNVQSLQLNAVNLLSLKYEGPKIEISFDNIPNLVELYIGKGELPYFVRKTLPLLSTSNNFSQLQKLAVGISLFVETKYSAQCTDDSLLGYTALIKACPSLIRLALEEEKRPKNEPHHSLKLVQVTGFVGQTIDIEFCRYLIKNAIMLDKIIINPRYLLRKGTEDEDSYAEKVKAARERAKLFGSKYCLGDKLVIV</sequence>
<feature type="domain" description="F-box" evidence="2">
    <location>
        <begin position="589"/>
        <end position="625"/>
    </location>
</feature>
<dbReference type="Pfam" id="PF00646">
    <property type="entry name" value="F-box"/>
    <property type="match status" value="2"/>
</dbReference>
<dbReference type="InterPro" id="IPR001810">
    <property type="entry name" value="F-box_dom"/>
</dbReference>
<gene>
    <name evidence="3" type="ORF">CCACVL1_28590</name>
</gene>
<dbReference type="Gene3D" id="1.20.1280.50">
    <property type="match status" value="1"/>
</dbReference>
<name>A0A1R3G615_COCAP</name>
<dbReference type="InterPro" id="IPR055357">
    <property type="entry name" value="LRR_At1g61320_AtMIF1"/>
</dbReference>
<proteinExistence type="predicted"/>
<dbReference type="SUPFAM" id="SSF52047">
    <property type="entry name" value="RNI-like"/>
    <property type="match status" value="2"/>
</dbReference>
<dbReference type="InterPro" id="IPR053781">
    <property type="entry name" value="F-box_AtFBL13-like"/>
</dbReference>
<dbReference type="PANTHER" id="PTHR34145">
    <property type="entry name" value="OS02G0105600 PROTEIN"/>
    <property type="match status" value="1"/>
</dbReference>
<dbReference type="CDD" id="cd22160">
    <property type="entry name" value="F-box_AtFBL13-like"/>
    <property type="match status" value="2"/>
</dbReference>
<evidence type="ECO:0000259" key="2">
    <source>
        <dbReference type="PROSITE" id="PS50181"/>
    </source>
</evidence>
<feature type="region of interest" description="Disordered" evidence="1">
    <location>
        <begin position="136"/>
        <end position="158"/>
    </location>
</feature>
<dbReference type="PROSITE" id="PS50181">
    <property type="entry name" value="FBOX"/>
    <property type="match status" value="1"/>
</dbReference>
<dbReference type="EMBL" id="AWWV01015167">
    <property type="protein sequence ID" value="OMO53521.1"/>
    <property type="molecule type" value="Genomic_DNA"/>
</dbReference>
<organism evidence="3 4">
    <name type="scientific">Corchorus capsularis</name>
    <name type="common">Jute</name>
    <dbReference type="NCBI Taxonomy" id="210143"/>
    <lineage>
        <taxon>Eukaryota</taxon>
        <taxon>Viridiplantae</taxon>
        <taxon>Streptophyta</taxon>
        <taxon>Embryophyta</taxon>
        <taxon>Tracheophyta</taxon>
        <taxon>Spermatophyta</taxon>
        <taxon>Magnoliopsida</taxon>
        <taxon>eudicotyledons</taxon>
        <taxon>Gunneridae</taxon>
        <taxon>Pentapetalae</taxon>
        <taxon>rosids</taxon>
        <taxon>malvids</taxon>
        <taxon>Malvales</taxon>
        <taxon>Malvaceae</taxon>
        <taxon>Grewioideae</taxon>
        <taxon>Apeibeae</taxon>
        <taxon>Corchorus</taxon>
    </lineage>
</organism>
<dbReference type="Gene3D" id="3.80.10.10">
    <property type="entry name" value="Ribonuclease Inhibitor"/>
    <property type="match status" value="2"/>
</dbReference>
<reference evidence="3 4" key="1">
    <citation type="submission" date="2013-09" db="EMBL/GenBank/DDBJ databases">
        <title>Corchorus capsularis genome sequencing.</title>
        <authorList>
            <person name="Alam M."/>
            <person name="Haque M.S."/>
            <person name="Islam M.S."/>
            <person name="Emdad E.M."/>
            <person name="Islam M.M."/>
            <person name="Ahmed B."/>
            <person name="Halim A."/>
            <person name="Hossen Q.M.M."/>
            <person name="Hossain M.Z."/>
            <person name="Ahmed R."/>
            <person name="Khan M.M."/>
            <person name="Islam R."/>
            <person name="Rashid M.M."/>
            <person name="Khan S.A."/>
            <person name="Rahman M.S."/>
            <person name="Alam M."/>
        </authorList>
    </citation>
    <scope>NUCLEOTIDE SEQUENCE [LARGE SCALE GENOMIC DNA]</scope>
    <source>
        <strain evidence="4">cv. CVL-1</strain>
        <tissue evidence="3">Whole seedling</tissue>
    </source>
</reference>
<dbReference type="InterPro" id="IPR036047">
    <property type="entry name" value="F-box-like_dom_sf"/>
</dbReference>
<feature type="compositionally biased region" description="Acidic residues" evidence="1">
    <location>
        <begin position="139"/>
        <end position="158"/>
    </location>
</feature>
<dbReference type="Gramene" id="OMO53521">
    <property type="protein sequence ID" value="OMO53521"/>
    <property type="gene ID" value="CCACVL1_28590"/>
</dbReference>
<evidence type="ECO:0000313" key="4">
    <source>
        <dbReference type="Proteomes" id="UP000188268"/>
    </source>
</evidence>
<protein>
    <recommendedName>
        <fullName evidence="2">F-box domain-containing protein</fullName>
    </recommendedName>
</protein>
<dbReference type="OrthoDB" id="613853at2759"/>
<accession>A0A1R3G615</accession>
<dbReference type="SUPFAM" id="SSF81383">
    <property type="entry name" value="F-box domain"/>
    <property type="match status" value="2"/>
</dbReference>
<evidence type="ECO:0000313" key="3">
    <source>
        <dbReference type="EMBL" id="OMO53521.1"/>
    </source>
</evidence>
<dbReference type="PANTHER" id="PTHR34145:SF68">
    <property type="entry name" value="FBD DOMAIN-CONTAINING PROTEIN"/>
    <property type="match status" value="1"/>
</dbReference>